<dbReference type="GO" id="GO:0051782">
    <property type="term" value="P:negative regulation of cell division"/>
    <property type="evidence" value="ECO:0007669"/>
    <property type="project" value="TreeGrafter"/>
</dbReference>
<dbReference type="GO" id="GO:0016887">
    <property type="term" value="F:ATP hydrolysis activity"/>
    <property type="evidence" value="ECO:0007669"/>
    <property type="project" value="TreeGrafter"/>
</dbReference>
<evidence type="ECO:0000313" key="2">
    <source>
        <dbReference type="Proteomes" id="UP000198520"/>
    </source>
</evidence>
<dbReference type="PANTHER" id="PTHR43384:SF11">
    <property type="entry name" value="SEPTUM SITE DETERMINING PROTEIN"/>
    <property type="match status" value="1"/>
</dbReference>
<proteinExistence type="predicted"/>
<dbReference type="AlphaFoldDB" id="A0A1I2H1L2"/>
<reference evidence="2" key="1">
    <citation type="submission" date="2016-10" db="EMBL/GenBank/DDBJ databases">
        <authorList>
            <person name="Varghese N."/>
            <person name="Submissions S."/>
        </authorList>
    </citation>
    <scope>NUCLEOTIDE SEQUENCE [LARGE SCALE GENOMIC DNA]</scope>
    <source>
        <strain evidence="2">DSM 19083</strain>
    </source>
</reference>
<evidence type="ECO:0000313" key="1">
    <source>
        <dbReference type="EMBL" id="SFF22621.1"/>
    </source>
</evidence>
<protein>
    <submittedName>
        <fullName evidence="1">Helicase/secretion neighborhood CpaE-like protein</fullName>
    </submittedName>
</protein>
<dbReference type="EMBL" id="FONZ01000003">
    <property type="protein sequence ID" value="SFF22621.1"/>
    <property type="molecule type" value="Genomic_DNA"/>
</dbReference>
<dbReference type="InterPro" id="IPR027417">
    <property type="entry name" value="P-loop_NTPase"/>
</dbReference>
<dbReference type="Gene3D" id="3.40.50.300">
    <property type="entry name" value="P-loop containing nucleotide triphosphate hydrolases"/>
    <property type="match status" value="1"/>
</dbReference>
<keyword evidence="1" id="KW-0378">Hydrolase</keyword>
<organism evidence="1 2">
    <name type="scientific">Flavimobilis marinus</name>
    <dbReference type="NCBI Taxonomy" id="285351"/>
    <lineage>
        <taxon>Bacteria</taxon>
        <taxon>Bacillati</taxon>
        <taxon>Actinomycetota</taxon>
        <taxon>Actinomycetes</taxon>
        <taxon>Micrococcales</taxon>
        <taxon>Jonesiaceae</taxon>
        <taxon>Flavimobilis</taxon>
    </lineage>
</organism>
<dbReference type="GO" id="GO:0004386">
    <property type="term" value="F:helicase activity"/>
    <property type="evidence" value="ECO:0007669"/>
    <property type="project" value="UniProtKB-KW"/>
</dbReference>
<keyword evidence="1" id="KW-0067">ATP-binding</keyword>
<dbReference type="STRING" id="285351.SAMN04488035_2081"/>
<name>A0A1I2H1L2_9MICO</name>
<gene>
    <name evidence="1" type="ORF">SAMN04488035_2081</name>
</gene>
<dbReference type="GO" id="GO:0005524">
    <property type="term" value="F:ATP binding"/>
    <property type="evidence" value="ECO:0007669"/>
    <property type="project" value="TreeGrafter"/>
</dbReference>
<keyword evidence="2" id="KW-1185">Reference proteome</keyword>
<keyword evidence="1" id="KW-0347">Helicase</keyword>
<sequence length="242" mass="24925">MPLPEERAGQARLRRWVVGRVIGVCGARGGVGTSVLAAGLARAGARRGPVALVDLDAGGGGLDVLLGVEDVPGPRWPDLRLARGIVPGAEVLELLPLWGQVRVLSADRRRPAAPEGEVVRDVVASLADHADVVLDLARLRDWTDVAARCDDVVLLATGDVPAVAGASALLGRLGPGRVPRLVVRTGGALDAGTVGRALGLPVAHELRPDRTLPGAVTHGAGPCGRRLDRAAKVLGEQVRGGR</sequence>
<dbReference type="SUPFAM" id="SSF52540">
    <property type="entry name" value="P-loop containing nucleoside triphosphate hydrolases"/>
    <property type="match status" value="1"/>
</dbReference>
<dbReference type="GO" id="GO:0005829">
    <property type="term" value="C:cytosol"/>
    <property type="evidence" value="ECO:0007669"/>
    <property type="project" value="TreeGrafter"/>
</dbReference>
<dbReference type="InterPro" id="IPR050625">
    <property type="entry name" value="ParA/MinD_ATPase"/>
</dbReference>
<dbReference type="Proteomes" id="UP000198520">
    <property type="component" value="Unassembled WGS sequence"/>
</dbReference>
<dbReference type="GO" id="GO:0009898">
    <property type="term" value="C:cytoplasmic side of plasma membrane"/>
    <property type="evidence" value="ECO:0007669"/>
    <property type="project" value="TreeGrafter"/>
</dbReference>
<dbReference type="PANTHER" id="PTHR43384">
    <property type="entry name" value="SEPTUM SITE-DETERMINING PROTEIN MIND HOMOLOG, CHLOROPLASTIC-RELATED"/>
    <property type="match status" value="1"/>
</dbReference>
<accession>A0A1I2H1L2</accession>
<keyword evidence="1" id="KW-0547">Nucleotide-binding</keyword>